<reference evidence="2" key="1">
    <citation type="journal article" date="2023" name="Microbiol. Spectr.">
        <title>Whole-genome sequencing provides insights into a novel species: Providencia hangzhouensis associated with urinary tract infections.</title>
        <authorList>
            <person name="Dong X."/>
            <person name="Yu Y."/>
            <person name="Liu J."/>
            <person name="Cao D."/>
            <person name="Xiang Y."/>
            <person name="Bi K."/>
            <person name="Yuan X."/>
            <person name="Li S."/>
            <person name="Wu T."/>
            <person name="Zhang Y."/>
        </authorList>
    </citation>
    <scope>NUCLEOTIDE SEQUENCE</scope>
    <source>
        <strain evidence="2">PR-310</strain>
    </source>
</reference>
<dbReference type="Proteomes" id="UP001163184">
    <property type="component" value="Chromosome"/>
</dbReference>
<name>A0ABY9Z845_9GAMM</name>
<proteinExistence type="predicted"/>
<protein>
    <submittedName>
        <fullName evidence="2">WYL domain-containing protein</fullName>
    </submittedName>
</protein>
<dbReference type="InterPro" id="IPR026881">
    <property type="entry name" value="WYL_dom"/>
</dbReference>
<dbReference type="EMBL" id="CP135052">
    <property type="protein sequence ID" value="WNK23933.1"/>
    <property type="molecule type" value="Genomic_DNA"/>
</dbReference>
<dbReference type="RefSeq" id="WP_275612233.1">
    <property type="nucleotide sequence ID" value="NZ_CP135052.1"/>
</dbReference>
<sequence>MAVYRHAPDLHLLGQCSNEKLQSLAFILTTAPRDGDTLRAESLTSTIEYHLLKAEHRCYWQQIAAEIQCYGVNTLMSLALLRQGVAYREILEDEYDKLEVNYNVKNSTEAIELTLLLKVLGKSLDQMTQEELATFSRNMRLDLTNPTHQLTIMLVQAELRTSFFSINDFQHFWLGVPNHHTGLHYRDLTLSATYFPLIHFLPTAGWSGYFLQGALIMPKQEHRYDRLAIRLAILVSRLFMGESLNISQLAQEFGVSGRTVQRDLRERLRYLDTEYIDGHVSLRDARGPFRTNSDILRFAQITSVAHYFPVLDPKLLSVLLDNRQGSPCIIWNDPPRQAPELFGGFQVIVQAIIRNRLIRFLHRKHLQSSIAPYRLICHDGEWYLAAVSKDRIQVFTLSAITDVVMTTSNFARNRHIDRILQDPRFMRALPHFDYISGIIHK</sequence>
<evidence type="ECO:0000313" key="3">
    <source>
        <dbReference type="Proteomes" id="UP001163184"/>
    </source>
</evidence>
<organism evidence="2 3">
    <name type="scientific">Providencia hangzhouensis</name>
    <dbReference type="NCBI Taxonomy" id="3031799"/>
    <lineage>
        <taxon>Bacteria</taxon>
        <taxon>Pseudomonadati</taxon>
        <taxon>Pseudomonadota</taxon>
        <taxon>Gammaproteobacteria</taxon>
        <taxon>Enterobacterales</taxon>
        <taxon>Morganellaceae</taxon>
        <taxon>Providencia</taxon>
    </lineage>
</organism>
<feature type="domain" description="WYL" evidence="1">
    <location>
        <begin position="345"/>
        <end position="404"/>
    </location>
</feature>
<keyword evidence="3" id="KW-1185">Reference proteome</keyword>
<dbReference type="GeneID" id="92276536"/>
<accession>A0ABY9Z845</accession>
<evidence type="ECO:0000313" key="2">
    <source>
        <dbReference type="EMBL" id="WNK23933.1"/>
    </source>
</evidence>
<evidence type="ECO:0000259" key="1">
    <source>
        <dbReference type="Pfam" id="PF13280"/>
    </source>
</evidence>
<dbReference type="Pfam" id="PF13280">
    <property type="entry name" value="WYL"/>
    <property type="match status" value="1"/>
</dbReference>
<gene>
    <name evidence="2" type="ORF">PZ638_18715</name>
</gene>
<dbReference type="PROSITE" id="PS52050">
    <property type="entry name" value="WYL"/>
    <property type="match status" value="1"/>
</dbReference>